<dbReference type="SUPFAM" id="SSF53098">
    <property type="entry name" value="Ribonuclease H-like"/>
    <property type="match status" value="1"/>
</dbReference>
<evidence type="ECO:0000313" key="6">
    <source>
        <dbReference type="RefSeq" id="XP_018021669.1"/>
    </source>
</evidence>
<evidence type="ECO:0000256" key="1">
    <source>
        <dbReference type="RuleBase" id="RU361178"/>
    </source>
</evidence>
<feature type="domain" description="PAZ" evidence="3">
    <location>
        <begin position="332"/>
        <end position="438"/>
    </location>
</feature>
<evidence type="ECO:0000256" key="2">
    <source>
        <dbReference type="SAM" id="MobiDB-lite"/>
    </source>
</evidence>
<dbReference type="AlphaFoldDB" id="A0A8B7P686"/>
<dbReference type="SUPFAM" id="SSF101690">
    <property type="entry name" value="PAZ domain"/>
    <property type="match status" value="1"/>
</dbReference>
<organism evidence="5 6">
    <name type="scientific">Hyalella azteca</name>
    <name type="common">Amphipod</name>
    <dbReference type="NCBI Taxonomy" id="294128"/>
    <lineage>
        <taxon>Eukaryota</taxon>
        <taxon>Metazoa</taxon>
        <taxon>Ecdysozoa</taxon>
        <taxon>Arthropoda</taxon>
        <taxon>Crustacea</taxon>
        <taxon>Multicrustacea</taxon>
        <taxon>Malacostraca</taxon>
        <taxon>Eumalacostraca</taxon>
        <taxon>Peracarida</taxon>
        <taxon>Amphipoda</taxon>
        <taxon>Senticaudata</taxon>
        <taxon>Talitrida</taxon>
        <taxon>Talitroidea</taxon>
        <taxon>Hyalellidae</taxon>
        <taxon>Hyalella</taxon>
    </lineage>
</organism>
<comment type="similarity">
    <text evidence="1">Belongs to the argonaute family.</text>
</comment>
<reference evidence="6" key="1">
    <citation type="submission" date="2025-08" db="UniProtKB">
        <authorList>
            <consortium name="RefSeq"/>
        </authorList>
    </citation>
    <scope>IDENTIFICATION</scope>
    <source>
        <tissue evidence="6">Whole organism</tissue>
    </source>
</reference>
<dbReference type="Proteomes" id="UP000694843">
    <property type="component" value="Unplaced"/>
</dbReference>
<dbReference type="OMA" id="GHISEYL"/>
<dbReference type="KEGG" id="hazt:108677879"/>
<dbReference type="InterPro" id="IPR014811">
    <property type="entry name" value="ArgoL1"/>
</dbReference>
<proteinExistence type="inferred from homology"/>
<feature type="compositionally biased region" description="Basic residues" evidence="2">
    <location>
        <begin position="89"/>
        <end position="102"/>
    </location>
</feature>
<dbReference type="Pfam" id="PF02171">
    <property type="entry name" value="Piwi"/>
    <property type="match status" value="1"/>
</dbReference>
<dbReference type="Gene3D" id="3.40.50.2300">
    <property type="match status" value="1"/>
</dbReference>
<feature type="region of interest" description="Disordered" evidence="2">
    <location>
        <begin position="74"/>
        <end position="116"/>
    </location>
</feature>
<dbReference type="Pfam" id="PF02170">
    <property type="entry name" value="PAZ"/>
    <property type="match status" value="1"/>
</dbReference>
<accession>A0A8B7P686</accession>
<dbReference type="PANTHER" id="PTHR22891">
    <property type="entry name" value="EUKARYOTIC TRANSLATION INITIATION FACTOR 2C"/>
    <property type="match status" value="1"/>
</dbReference>
<dbReference type="SMART" id="SM01163">
    <property type="entry name" value="DUF1785"/>
    <property type="match status" value="1"/>
</dbReference>
<keyword evidence="5" id="KW-1185">Reference proteome</keyword>
<dbReference type="CDD" id="cd02846">
    <property type="entry name" value="PAZ_argonaute_like"/>
    <property type="match status" value="1"/>
</dbReference>
<dbReference type="SMART" id="SM00949">
    <property type="entry name" value="PAZ"/>
    <property type="match status" value="1"/>
</dbReference>
<dbReference type="GeneID" id="108677879"/>
<dbReference type="GO" id="GO:0003723">
    <property type="term" value="F:RNA binding"/>
    <property type="evidence" value="ECO:0007669"/>
    <property type="project" value="InterPro"/>
</dbReference>
<evidence type="ECO:0000259" key="3">
    <source>
        <dbReference type="PROSITE" id="PS50821"/>
    </source>
</evidence>
<dbReference type="RefSeq" id="XP_018021669.1">
    <property type="nucleotide sequence ID" value="XM_018166180.2"/>
</dbReference>
<dbReference type="InterPro" id="IPR003100">
    <property type="entry name" value="PAZ_dom"/>
</dbReference>
<evidence type="ECO:0000259" key="4">
    <source>
        <dbReference type="PROSITE" id="PS50822"/>
    </source>
</evidence>
<name>A0A8B7P686_HYAAZ</name>
<dbReference type="SMART" id="SM00950">
    <property type="entry name" value="Piwi"/>
    <property type="match status" value="1"/>
</dbReference>
<evidence type="ECO:0000313" key="5">
    <source>
        <dbReference type="Proteomes" id="UP000694843"/>
    </source>
</evidence>
<dbReference type="InterPro" id="IPR003165">
    <property type="entry name" value="Piwi"/>
</dbReference>
<gene>
    <name evidence="6" type="primary">LOC108677879</name>
</gene>
<dbReference type="Gene3D" id="3.30.420.10">
    <property type="entry name" value="Ribonuclease H-like superfamily/Ribonuclease H"/>
    <property type="match status" value="1"/>
</dbReference>
<dbReference type="InterPro" id="IPR012337">
    <property type="entry name" value="RNaseH-like_sf"/>
</dbReference>
<dbReference type="Pfam" id="PF08699">
    <property type="entry name" value="ArgoL1"/>
    <property type="match status" value="1"/>
</dbReference>
<feature type="domain" description="Piwi" evidence="4">
    <location>
        <begin position="605"/>
        <end position="906"/>
    </location>
</feature>
<sequence>MVWISDPLDENPNPPIRQVASGSLGRRVTLFSNYYKVVPFDVTKNVTLHHFDVKILDAKKSDGSDELEKITPYEAVAATAGPQKSNAEKKKKRRMGRPKGPKPGKEPPSQAGIDLGDMSSALDNVATPHMNSSYKRHISKALGRKIFSGFIKEHPEIFEATNDGKGLLMTFDGICNAYCATSGTAIPQILKGPIRFKLKFYDETLNREKEYHIVWKLVGKSLLKELLQHLPKCQPLTHQCQDIFHMLQVMLNYEHARKYATSSLNNFFSHKEERFGQNFQIGHGKEGVIGFHSSLRPCGWKDASCLMLNIDVAHRPFLECKSLLKYLRSQPSAQEYFKNEELGPEAIGLILDKIVKEQIKISTKHGGYTRQYKVVGVSDKTSMTCTFDVTKDGEVETITVAEYFERTYGTTLKYPRMNCLLVGNKKSHMPIEMCDIVANQRVRGRLGQDESREFIKRSAQPPQQRKKQISEIFDKSCEDKVQVLASLGLEVDHNMVKFEGRVIEPPVVELGKKLQPKIERGEWKINLYRDAFKQPAKLDHWAIINFSTAKDADEIINEFKKMMMDKARNFGMDPKCPRFVKSEPLPCNVGDLLEKINKDCKGLRLLVFVIDDGDKRTYPTVKAKNRLNFVTQCAHYSTLVKLDGTIMLNLLLKINVKLGGVSHVALPRQPDHERVGGNKVMVMGADVNHPDPGDKLSPSIVAVVASVDVHACKYVREVRHQNREHKGRDIITDMKEITKNLLEQFWRQNKILPEKIMMFRDGVSETQFSQVLASELRAMREACTSISTDYKPSMTFLCVQKKHHTRLFLEKGGNVEAGTVADTTITSPWLMDFYLNSHTGDGLRGSTNRPAHYTVLWDDSDMSFDQIQRQSFSQCHNYARCFRSTSIPTAVYYAHHAAFKAKVLLDEAILTDGHKWLAAAEKSGKDSYPDEELDKVVRVDISMETSRRMDYV</sequence>
<dbReference type="PROSITE" id="PS50822">
    <property type="entry name" value="PIWI"/>
    <property type="match status" value="1"/>
</dbReference>
<dbReference type="InterPro" id="IPR036085">
    <property type="entry name" value="PAZ_dom_sf"/>
</dbReference>
<protein>
    <submittedName>
        <fullName evidence="6">Protein argonaute-4 isoform X1</fullName>
    </submittedName>
</protein>
<dbReference type="OrthoDB" id="10252740at2759"/>
<dbReference type="GO" id="GO:0034587">
    <property type="term" value="P:piRNA processing"/>
    <property type="evidence" value="ECO:0007669"/>
    <property type="project" value="UniProtKB-ARBA"/>
</dbReference>
<dbReference type="InterPro" id="IPR036397">
    <property type="entry name" value="RNaseH_sf"/>
</dbReference>
<dbReference type="PROSITE" id="PS50821">
    <property type="entry name" value="PAZ"/>
    <property type="match status" value="1"/>
</dbReference>
<dbReference type="Gene3D" id="2.170.260.10">
    <property type="entry name" value="paz domain"/>
    <property type="match status" value="1"/>
</dbReference>